<evidence type="ECO:0000313" key="3">
    <source>
        <dbReference type="Proteomes" id="UP000293268"/>
    </source>
</evidence>
<dbReference type="Proteomes" id="UP000293268">
    <property type="component" value="Unassembled WGS sequence"/>
</dbReference>
<comment type="caution">
    <text evidence="2">The sequence shown here is derived from an EMBL/GenBank/DDBJ whole genome shotgun (WGS) entry which is preliminary data.</text>
</comment>
<dbReference type="PROSITE" id="PS51750">
    <property type="entry name" value="BRO_N"/>
    <property type="match status" value="1"/>
</dbReference>
<dbReference type="RefSeq" id="WP_120358858.1">
    <property type="nucleotide sequence ID" value="NZ_SBKU01000007.1"/>
</dbReference>
<dbReference type="GO" id="GO:0003677">
    <property type="term" value="F:DNA binding"/>
    <property type="evidence" value="ECO:0007669"/>
    <property type="project" value="InterPro"/>
</dbReference>
<dbReference type="AlphaFoldDB" id="A0A4Q5BC39"/>
<gene>
    <name evidence="2" type="ORF">PG2072B_0958</name>
</gene>
<reference evidence="2 3" key="1">
    <citation type="submission" date="2019-01" db="EMBL/GenBank/DDBJ databases">
        <title>Unveiling genomic diversity among members of the Bifidobacterium pseudolongum species, a widely distributed gut commensal of the animal kingdom.</title>
        <authorList>
            <person name="Lugli G.A."/>
            <person name="Duranti S."/>
            <person name="Albert K."/>
            <person name="Mancabelli L."/>
            <person name="Napoli S."/>
            <person name="Viappiani A."/>
            <person name="Anzalone R."/>
            <person name="Longhi G."/>
            <person name="Milani C."/>
            <person name="Turroni F."/>
            <person name="Alessandri G."/>
            <person name="Sela D.A."/>
            <person name="Van Sinderen D."/>
            <person name="Ventura M."/>
        </authorList>
    </citation>
    <scope>NUCLEOTIDE SEQUENCE [LARGE SCALE GENOMIC DNA]</scope>
    <source>
        <strain evidence="2 3">2072B</strain>
    </source>
</reference>
<dbReference type="PANTHER" id="PTHR36180:SF2">
    <property type="entry name" value="BRO FAMILY PROTEIN"/>
    <property type="match status" value="1"/>
</dbReference>
<evidence type="ECO:0000259" key="1">
    <source>
        <dbReference type="PROSITE" id="PS51750"/>
    </source>
</evidence>
<protein>
    <submittedName>
        <fullName evidence="2">Antirepressor</fullName>
    </submittedName>
</protein>
<name>A0A4Q5BC39_9BIFI</name>
<feature type="domain" description="Bro-N" evidence="1">
    <location>
        <begin position="106"/>
        <end position="210"/>
    </location>
</feature>
<dbReference type="InterPro" id="IPR003497">
    <property type="entry name" value="BRO_N_domain"/>
</dbReference>
<dbReference type="Pfam" id="PF03374">
    <property type="entry name" value="ANT"/>
    <property type="match status" value="1"/>
</dbReference>
<dbReference type="EMBL" id="SBKU01000007">
    <property type="protein sequence ID" value="RYQ68355.1"/>
    <property type="molecule type" value="Genomic_DNA"/>
</dbReference>
<dbReference type="Pfam" id="PF02498">
    <property type="entry name" value="Bro-N"/>
    <property type="match status" value="1"/>
</dbReference>
<dbReference type="InterPro" id="IPR005039">
    <property type="entry name" value="Ant_C"/>
</dbReference>
<dbReference type="PANTHER" id="PTHR36180">
    <property type="entry name" value="DNA-BINDING PROTEIN-RELATED-RELATED"/>
    <property type="match status" value="1"/>
</dbReference>
<proteinExistence type="predicted"/>
<accession>A0A4Q5BC39</accession>
<dbReference type="SMART" id="SM01040">
    <property type="entry name" value="Bro-N"/>
    <property type="match status" value="2"/>
</dbReference>
<organism evidence="2 3">
    <name type="scientific">Bifidobacterium pseudolongum subsp. globosum</name>
    <dbReference type="NCBI Taxonomy" id="1690"/>
    <lineage>
        <taxon>Bacteria</taxon>
        <taxon>Bacillati</taxon>
        <taxon>Actinomycetota</taxon>
        <taxon>Actinomycetes</taxon>
        <taxon>Bifidobacteriales</taxon>
        <taxon>Bifidobacteriaceae</taxon>
        <taxon>Bifidobacterium</taxon>
    </lineage>
</organism>
<sequence>MNELVTTTRHFGTTPIREVTVDGTELWALTDICAALGLSHSCSARIPAANKRSCRIATNGGPQQLTFVDLEGFELAVIRSNKPLAKTMRAWIHEHKPHATKETTMNTDITTHTFHDKPVRIHMDGEMVEYCARDIATALGYTNTNDAISRHCRGVVKRYPIADTLGRPQEAGFIGEGDVYRLIVSSQLPAAVEFEHWLFDEVLPSIRKHGGYLAGQEHMSPEEMVAASMRYLESKIAEQKRQLDAQKPKVALAEAIGNSTSTILIGELAKILTQNGAHNLGTRRLFERLRADGYLCHQHGEMWNLPTQRAMDMGLFEVIKRPVAMPDGSVRVTRTTKVTGRGQEYFINRYITKEN</sequence>
<evidence type="ECO:0000313" key="2">
    <source>
        <dbReference type="EMBL" id="RYQ68355.1"/>
    </source>
</evidence>